<protein>
    <submittedName>
        <fullName evidence="3">Glucose--fructose oxidoreductase</fullName>
        <ecNumber evidence="3">1.1.99.28</ecNumber>
    </submittedName>
</protein>
<dbReference type="Proteomes" id="UP000318995">
    <property type="component" value="Unassembled WGS sequence"/>
</dbReference>
<dbReference type="Gene3D" id="3.40.50.720">
    <property type="entry name" value="NAD(P)-binding Rossmann-like Domain"/>
    <property type="match status" value="1"/>
</dbReference>
<evidence type="ECO:0000259" key="1">
    <source>
        <dbReference type="Pfam" id="PF01408"/>
    </source>
</evidence>
<dbReference type="InterPro" id="IPR006311">
    <property type="entry name" value="TAT_signal"/>
</dbReference>
<dbReference type="PROSITE" id="PS51318">
    <property type="entry name" value="TAT"/>
    <property type="match status" value="1"/>
</dbReference>
<comment type="caution">
    <text evidence="3">The sequence shown here is derived from an EMBL/GenBank/DDBJ whole genome shotgun (WGS) entry which is preliminary data.</text>
</comment>
<organism evidence="3 4">
    <name type="scientific">Botrimarina hoheduenensis</name>
    <dbReference type="NCBI Taxonomy" id="2528000"/>
    <lineage>
        <taxon>Bacteria</taxon>
        <taxon>Pseudomonadati</taxon>
        <taxon>Planctomycetota</taxon>
        <taxon>Planctomycetia</taxon>
        <taxon>Pirellulales</taxon>
        <taxon>Lacipirellulaceae</taxon>
        <taxon>Botrimarina</taxon>
    </lineage>
</organism>
<evidence type="ECO:0000313" key="3">
    <source>
        <dbReference type="EMBL" id="TWT46880.1"/>
    </source>
</evidence>
<dbReference type="Gene3D" id="3.30.360.10">
    <property type="entry name" value="Dihydrodipicolinate Reductase, domain 2"/>
    <property type="match status" value="1"/>
</dbReference>
<dbReference type="SUPFAM" id="SSF51735">
    <property type="entry name" value="NAD(P)-binding Rossmann-fold domains"/>
    <property type="match status" value="1"/>
</dbReference>
<keyword evidence="3" id="KW-0560">Oxidoreductase</keyword>
<dbReference type="RefSeq" id="WP_146573734.1">
    <property type="nucleotide sequence ID" value="NZ_SJPH01000003.1"/>
</dbReference>
<dbReference type="AlphaFoldDB" id="A0A5C5W838"/>
<dbReference type="InterPro" id="IPR036291">
    <property type="entry name" value="NAD(P)-bd_dom_sf"/>
</dbReference>
<keyword evidence="4" id="KW-1185">Reference proteome</keyword>
<dbReference type="InterPro" id="IPR000683">
    <property type="entry name" value="Gfo/Idh/MocA-like_OxRdtase_N"/>
</dbReference>
<evidence type="ECO:0000259" key="2">
    <source>
        <dbReference type="Pfam" id="PF19051"/>
    </source>
</evidence>
<feature type="domain" description="Gfo/Idh/MocA-like oxidoreductase N-terminal" evidence="1">
    <location>
        <begin position="46"/>
        <end position="187"/>
    </location>
</feature>
<dbReference type="OrthoDB" id="9788246at2"/>
<sequence>MNQQTPSPNGTPHRRTFLKTAATAVAAPYFVPASVFGATAPSNRVNLGMVGLGNQGMLNLKLFLENKDCTVLAVCDVNRGSYGYKEPKDFYGRDPAREMVEKAYAKKAPGGSYKGCDAYTDFREVLSRDDIDAVVLTTPDHWHGVMTIKAAEAGKDIYCEKPLGLTIAEQIAMAESVRKHNRILQTGSHERSNPVIRSACELVRSGAIGKVHRVVTNVGRHNKVGPGPGWEPMPVPDTLDYDLWLGPAPEAPYHKDRCLYNFRFNYDYAGGQVANFGAHSLDIAQWGLGTDDTGPVQVESVYADFLPEGSLFNAATYTHFRLKYASGVVVESMTAEPSVRCLFEGEDGVIRIDNQARNFVTIPGSIKVEAGLTDVPEQYRSNADHHQNFLDCVRSRKEPNAPVEIGHRSATLCHLGNIASRLGGKFGWDPTAQRFTGSRAETANEMLAVKQRGVWTV</sequence>
<dbReference type="EC" id="1.1.99.28" evidence="3"/>
<feature type="domain" description="Gfo/Idh/MocA-like oxidoreductase bacterial type C-terminal" evidence="2">
    <location>
        <begin position="230"/>
        <end position="456"/>
    </location>
</feature>
<accession>A0A5C5W838</accession>
<dbReference type="SUPFAM" id="SSF55347">
    <property type="entry name" value="Glyceraldehyde-3-phosphate dehydrogenase-like, C-terminal domain"/>
    <property type="match status" value="1"/>
</dbReference>
<reference evidence="3 4" key="1">
    <citation type="submission" date="2019-02" db="EMBL/GenBank/DDBJ databases">
        <title>Deep-cultivation of Planctomycetes and their phenomic and genomic characterization uncovers novel biology.</title>
        <authorList>
            <person name="Wiegand S."/>
            <person name="Jogler M."/>
            <person name="Boedeker C."/>
            <person name="Pinto D."/>
            <person name="Vollmers J."/>
            <person name="Rivas-Marin E."/>
            <person name="Kohn T."/>
            <person name="Peeters S.H."/>
            <person name="Heuer A."/>
            <person name="Rast P."/>
            <person name="Oberbeckmann S."/>
            <person name="Bunk B."/>
            <person name="Jeske O."/>
            <person name="Meyerdierks A."/>
            <person name="Storesund J.E."/>
            <person name="Kallscheuer N."/>
            <person name="Luecker S."/>
            <person name="Lage O.M."/>
            <person name="Pohl T."/>
            <person name="Merkel B.J."/>
            <person name="Hornburger P."/>
            <person name="Mueller R.-W."/>
            <person name="Bruemmer F."/>
            <person name="Labrenz M."/>
            <person name="Spormann A.M."/>
            <person name="Op Den Camp H."/>
            <person name="Overmann J."/>
            <person name="Amann R."/>
            <person name="Jetten M.S.M."/>
            <person name="Mascher T."/>
            <person name="Medema M.H."/>
            <person name="Devos D.P."/>
            <person name="Kaster A.-K."/>
            <person name="Ovreas L."/>
            <person name="Rohde M."/>
            <person name="Galperin M.Y."/>
            <person name="Jogler C."/>
        </authorList>
    </citation>
    <scope>NUCLEOTIDE SEQUENCE [LARGE SCALE GENOMIC DNA]</scope>
    <source>
        <strain evidence="3 4">Pla111</strain>
    </source>
</reference>
<proteinExistence type="predicted"/>
<dbReference type="InterPro" id="IPR043906">
    <property type="entry name" value="Gfo/Idh/MocA_OxRdtase_bact_C"/>
</dbReference>
<dbReference type="Pfam" id="PF01408">
    <property type="entry name" value="GFO_IDH_MocA"/>
    <property type="match status" value="1"/>
</dbReference>
<dbReference type="Pfam" id="PF19051">
    <property type="entry name" value="GFO_IDH_MocA_C2"/>
    <property type="match status" value="1"/>
</dbReference>
<name>A0A5C5W838_9BACT</name>
<dbReference type="PANTHER" id="PTHR43818:SF5">
    <property type="entry name" value="OXIDOREDUCTASE FAMILY PROTEIN"/>
    <property type="match status" value="1"/>
</dbReference>
<evidence type="ECO:0000313" key="4">
    <source>
        <dbReference type="Proteomes" id="UP000318995"/>
    </source>
</evidence>
<dbReference type="GO" id="GO:0000166">
    <property type="term" value="F:nucleotide binding"/>
    <property type="evidence" value="ECO:0007669"/>
    <property type="project" value="InterPro"/>
</dbReference>
<dbReference type="InterPro" id="IPR050463">
    <property type="entry name" value="Gfo/Idh/MocA_oxidrdct_glycsds"/>
</dbReference>
<dbReference type="EMBL" id="SJPH01000003">
    <property type="protein sequence ID" value="TWT46880.1"/>
    <property type="molecule type" value="Genomic_DNA"/>
</dbReference>
<dbReference type="PANTHER" id="PTHR43818">
    <property type="entry name" value="BCDNA.GH03377"/>
    <property type="match status" value="1"/>
</dbReference>
<dbReference type="GO" id="GO:0047061">
    <property type="term" value="F:glucose-fructose oxidoreductase activity"/>
    <property type="evidence" value="ECO:0007669"/>
    <property type="project" value="UniProtKB-EC"/>
</dbReference>
<gene>
    <name evidence="3" type="primary">gfo_1</name>
    <name evidence="3" type="ORF">Pla111_19820</name>
</gene>